<evidence type="ECO:0000313" key="7">
    <source>
        <dbReference type="EMBL" id="ESS69647.1"/>
    </source>
</evidence>
<feature type="transmembrane region" description="Helical" evidence="5">
    <location>
        <begin position="292"/>
        <end position="314"/>
    </location>
</feature>
<feature type="transmembrane region" description="Helical" evidence="5">
    <location>
        <begin position="367"/>
        <end position="388"/>
    </location>
</feature>
<dbReference type="Proteomes" id="UP000017861">
    <property type="component" value="Unassembled WGS sequence"/>
</dbReference>
<reference evidence="7 8" key="1">
    <citation type="journal article" date="2014" name="Genome Announc.">
        <title>Trypanosoma cruzi Clone Dm28c Draft Genome Sequence.</title>
        <authorList>
            <person name="Grisard E.C."/>
            <person name="Teixeira S.M."/>
            <person name="de Almeida L.G."/>
            <person name="Stoco P.H."/>
            <person name="Gerber A.L."/>
            <person name="Talavera-Lopez C."/>
            <person name="Lima O.C."/>
            <person name="Andersson B."/>
            <person name="de Vasconcelos A.T."/>
        </authorList>
    </citation>
    <scope>NUCLEOTIDE SEQUENCE [LARGE SCALE GENOMIC DNA]</scope>
    <source>
        <strain evidence="7 8">Dm28c</strain>
    </source>
</reference>
<evidence type="ECO:0000256" key="4">
    <source>
        <dbReference type="ARBA" id="ARBA00023136"/>
    </source>
</evidence>
<evidence type="ECO:0000256" key="3">
    <source>
        <dbReference type="ARBA" id="ARBA00022989"/>
    </source>
</evidence>
<proteinExistence type="predicted"/>
<evidence type="ECO:0000313" key="8">
    <source>
        <dbReference type="Proteomes" id="UP000017861"/>
    </source>
</evidence>
<feature type="transmembrane region" description="Helical" evidence="5">
    <location>
        <begin position="246"/>
        <end position="267"/>
    </location>
</feature>
<evidence type="ECO:0000256" key="1">
    <source>
        <dbReference type="ARBA" id="ARBA00004141"/>
    </source>
</evidence>
<feature type="transmembrane region" description="Helical" evidence="5">
    <location>
        <begin position="130"/>
        <end position="154"/>
    </location>
</feature>
<dbReference type="GO" id="GO:0015179">
    <property type="term" value="F:L-amino acid transmembrane transporter activity"/>
    <property type="evidence" value="ECO:0007669"/>
    <property type="project" value="TreeGrafter"/>
</dbReference>
<feature type="domain" description="Amino acid transporter transmembrane" evidence="6">
    <location>
        <begin position="104"/>
        <end position="500"/>
    </location>
</feature>
<evidence type="ECO:0000256" key="5">
    <source>
        <dbReference type="SAM" id="Phobius"/>
    </source>
</evidence>
<comment type="subcellular location">
    <subcellularLocation>
        <location evidence="1">Membrane</location>
        <topology evidence="1">Multi-pass membrane protein</topology>
    </subcellularLocation>
</comment>
<feature type="transmembrane region" description="Helical" evidence="5">
    <location>
        <begin position="104"/>
        <end position="124"/>
    </location>
</feature>
<evidence type="ECO:0000259" key="6">
    <source>
        <dbReference type="Pfam" id="PF01490"/>
    </source>
</evidence>
<dbReference type="PANTHER" id="PTHR22950">
    <property type="entry name" value="AMINO ACID TRANSPORTER"/>
    <property type="match status" value="1"/>
</dbReference>
<dbReference type="VEuPathDB" id="TriTrypDB:TCDM_01647"/>
<name>V5BTX5_TRYCR</name>
<dbReference type="AlphaFoldDB" id="V5BTX5"/>
<dbReference type="EMBL" id="AYLP01000010">
    <property type="protein sequence ID" value="ESS69647.1"/>
    <property type="molecule type" value="Genomic_DNA"/>
</dbReference>
<feature type="transmembrane region" description="Helical" evidence="5">
    <location>
        <begin position="179"/>
        <end position="199"/>
    </location>
</feature>
<feature type="transmembrane region" description="Helical" evidence="5">
    <location>
        <begin position="219"/>
        <end position="239"/>
    </location>
</feature>
<feature type="transmembrane region" description="Helical" evidence="5">
    <location>
        <begin position="440"/>
        <end position="458"/>
    </location>
</feature>
<accession>V5BTX5</accession>
<dbReference type="GO" id="GO:0016020">
    <property type="term" value="C:membrane"/>
    <property type="evidence" value="ECO:0007669"/>
    <property type="project" value="UniProtKB-SubCell"/>
</dbReference>
<dbReference type="GO" id="GO:0005737">
    <property type="term" value="C:cytoplasm"/>
    <property type="evidence" value="ECO:0007669"/>
    <property type="project" value="TreeGrafter"/>
</dbReference>
<gene>
    <name evidence="7" type="ORF">TCDM_01647</name>
</gene>
<feature type="transmembrane region" description="Helical" evidence="5">
    <location>
        <begin position="53"/>
        <end position="71"/>
    </location>
</feature>
<dbReference type="OrthoDB" id="28208at2759"/>
<sequence>MFLFSFSLFLSRVPFISFYCFIIYLFLLLFLSALLVVLLLFSCFFSFFFKSFYFFHFWMGVFLVLFFFFPFRSHLCCRVLVVKRSEGNEHAEVMVSLCSKKGPLGAALSLSVATIGAGTLTLPLTFEDCGILPVIAFMVLVGAFTVISIDYLILCVDNVQLRSYEEISRQLLGRTFEEVARWMLILYNVGVAAGYIVVIRELLDPLVPIIRGHFPFLDSSMRIIVIVWAFLMLPLTCIPQITSLHFVSLMAIASTFVVSGLIAYRYFVPFHSTAAQEGHAVKYFSLSRRMVLALPILMFSFDCQTLVFQIYAGIGEQTPKGMRKVSIISIGITGMVYWAVGLFGYLSNTPHVHGNILTNYNPIEDKLFAVGDAMYSFTVIIAYVLVLFPSRDAVFTLLYGYSSTTCDYFDAAISTKDNLIASFLLSTLSLLLALKAPGIVFIIALLGGLCSSTLCFIYPATFRIRLHALGIAPASSWELFIAFVMLGLGFIGGVMGSVVMFTGMS</sequence>
<protein>
    <submittedName>
        <fullName evidence="7">Amino acid permease</fullName>
    </submittedName>
</protein>
<keyword evidence="3 5" id="KW-1133">Transmembrane helix</keyword>
<dbReference type="InterPro" id="IPR013057">
    <property type="entry name" value="AA_transpt_TM"/>
</dbReference>
<comment type="caution">
    <text evidence="7">The sequence shown here is derived from an EMBL/GenBank/DDBJ whole genome shotgun (WGS) entry which is preliminary data.</text>
</comment>
<keyword evidence="4 5" id="KW-0472">Membrane</keyword>
<feature type="transmembrane region" description="Helical" evidence="5">
    <location>
        <begin position="326"/>
        <end position="347"/>
    </location>
</feature>
<feature type="transmembrane region" description="Helical" evidence="5">
    <location>
        <begin position="479"/>
        <end position="501"/>
    </location>
</feature>
<dbReference type="PANTHER" id="PTHR22950:SF649">
    <property type="entry name" value="ACID TRANSPORTER, PUTATIVE-RELATED"/>
    <property type="match status" value="1"/>
</dbReference>
<keyword evidence="2 5" id="KW-0812">Transmembrane</keyword>
<organism evidence="7 8">
    <name type="scientific">Trypanosoma cruzi Dm28c</name>
    <dbReference type="NCBI Taxonomy" id="1416333"/>
    <lineage>
        <taxon>Eukaryota</taxon>
        <taxon>Discoba</taxon>
        <taxon>Euglenozoa</taxon>
        <taxon>Kinetoplastea</taxon>
        <taxon>Metakinetoplastina</taxon>
        <taxon>Trypanosomatida</taxon>
        <taxon>Trypanosomatidae</taxon>
        <taxon>Trypanosoma</taxon>
        <taxon>Schizotrypanum</taxon>
    </lineage>
</organism>
<evidence type="ECO:0000256" key="2">
    <source>
        <dbReference type="ARBA" id="ARBA00022692"/>
    </source>
</evidence>
<dbReference type="Pfam" id="PF01490">
    <property type="entry name" value="Aa_trans"/>
    <property type="match status" value="1"/>
</dbReference>
<feature type="transmembrane region" description="Helical" evidence="5">
    <location>
        <begin position="21"/>
        <end position="47"/>
    </location>
</feature>